<evidence type="ECO:0000256" key="3">
    <source>
        <dbReference type="ARBA" id="ARBA00022723"/>
    </source>
</evidence>
<proteinExistence type="predicted"/>
<accession>A0ABQ8HVB1</accession>
<keyword evidence="5" id="KW-0862">Zinc</keyword>
<dbReference type="PANTHER" id="PTHR15710:SF77">
    <property type="entry name" value="RING-H2 FINGER PROTEIN ATL21B"/>
    <property type="match status" value="1"/>
</dbReference>
<dbReference type="SMART" id="SM00184">
    <property type="entry name" value="RING"/>
    <property type="match status" value="1"/>
</dbReference>
<dbReference type="InterPro" id="IPR013083">
    <property type="entry name" value="Znf_RING/FYVE/PHD"/>
</dbReference>
<comment type="catalytic activity">
    <reaction evidence="1">
        <text>S-ubiquitinyl-[E2 ubiquitin-conjugating enzyme]-L-cysteine + [acceptor protein]-L-lysine = [E2 ubiquitin-conjugating enzyme]-L-cysteine + N(6)-ubiquitinyl-[acceptor protein]-L-lysine.</text>
        <dbReference type="EC" id="2.3.2.27"/>
    </reaction>
</comment>
<gene>
    <name evidence="8" type="ORF">JRO89_XS07G0273300</name>
</gene>
<evidence type="ECO:0000256" key="4">
    <source>
        <dbReference type="ARBA" id="ARBA00022771"/>
    </source>
</evidence>
<evidence type="ECO:0000313" key="8">
    <source>
        <dbReference type="EMBL" id="KAH7568300.1"/>
    </source>
</evidence>
<dbReference type="Proteomes" id="UP000827721">
    <property type="component" value="Unassembled WGS sequence"/>
</dbReference>
<comment type="caution">
    <text evidence="8">The sequence shown here is derived from an EMBL/GenBank/DDBJ whole genome shotgun (WGS) entry which is preliminary data.</text>
</comment>
<sequence length="247" mass="28247">MPQFPSTEEDEVGIDELVETEGEDKVFEVERDVLINEDDEEKSRSTIQDMLFSMDVPDRPWMVDKILGCARSMASDKVYANHKVLRMSVSISVVKEEELETEEEDTETGVRPASEASIEQLEMVRVEEQSTLVEQCGICLEEFSCFLEASRMPCSHIFHRHCIVDWLRIRNFCPLCSSSQFKFLKRKTCRRLYLAQRVRVAVITPELLKKVYQESEFIGPLITSELLVGCTDCITVVAGEPLVSCSF</sequence>
<name>A0ABQ8HVB1_9ROSI</name>
<keyword evidence="9" id="KW-1185">Reference proteome</keyword>
<reference evidence="8 9" key="1">
    <citation type="submission" date="2021-02" db="EMBL/GenBank/DDBJ databases">
        <title>Plant Genome Project.</title>
        <authorList>
            <person name="Zhang R.-G."/>
        </authorList>
    </citation>
    <scope>NUCLEOTIDE SEQUENCE [LARGE SCALE GENOMIC DNA]</scope>
    <source>
        <tissue evidence="8">Leaves</tissue>
    </source>
</reference>
<keyword evidence="4 6" id="KW-0863">Zinc-finger</keyword>
<dbReference type="SUPFAM" id="SSF57850">
    <property type="entry name" value="RING/U-box"/>
    <property type="match status" value="1"/>
</dbReference>
<dbReference type="Gene3D" id="3.30.40.10">
    <property type="entry name" value="Zinc/RING finger domain, C3HC4 (zinc finger)"/>
    <property type="match status" value="1"/>
</dbReference>
<dbReference type="PROSITE" id="PS50089">
    <property type="entry name" value="ZF_RING_2"/>
    <property type="match status" value="1"/>
</dbReference>
<dbReference type="PANTHER" id="PTHR15710">
    <property type="entry name" value="E3 UBIQUITIN-PROTEIN LIGASE PRAJA"/>
    <property type="match status" value="1"/>
</dbReference>
<protein>
    <recommendedName>
        <fullName evidence="2">RING-type E3 ubiquitin transferase</fullName>
        <ecNumber evidence="2">2.3.2.27</ecNumber>
    </recommendedName>
</protein>
<organism evidence="8 9">
    <name type="scientific">Xanthoceras sorbifolium</name>
    <dbReference type="NCBI Taxonomy" id="99658"/>
    <lineage>
        <taxon>Eukaryota</taxon>
        <taxon>Viridiplantae</taxon>
        <taxon>Streptophyta</taxon>
        <taxon>Embryophyta</taxon>
        <taxon>Tracheophyta</taxon>
        <taxon>Spermatophyta</taxon>
        <taxon>Magnoliopsida</taxon>
        <taxon>eudicotyledons</taxon>
        <taxon>Gunneridae</taxon>
        <taxon>Pentapetalae</taxon>
        <taxon>rosids</taxon>
        <taxon>malvids</taxon>
        <taxon>Sapindales</taxon>
        <taxon>Sapindaceae</taxon>
        <taxon>Xanthoceroideae</taxon>
        <taxon>Xanthoceras</taxon>
    </lineage>
</organism>
<evidence type="ECO:0000256" key="1">
    <source>
        <dbReference type="ARBA" id="ARBA00000900"/>
    </source>
</evidence>
<dbReference type="EC" id="2.3.2.27" evidence="2"/>
<evidence type="ECO:0000256" key="5">
    <source>
        <dbReference type="ARBA" id="ARBA00022833"/>
    </source>
</evidence>
<dbReference type="InterPro" id="IPR001841">
    <property type="entry name" value="Znf_RING"/>
</dbReference>
<dbReference type="Pfam" id="PF13639">
    <property type="entry name" value="zf-RING_2"/>
    <property type="match status" value="1"/>
</dbReference>
<evidence type="ECO:0000313" key="9">
    <source>
        <dbReference type="Proteomes" id="UP000827721"/>
    </source>
</evidence>
<feature type="domain" description="RING-type" evidence="7">
    <location>
        <begin position="136"/>
        <end position="177"/>
    </location>
</feature>
<evidence type="ECO:0000259" key="7">
    <source>
        <dbReference type="PROSITE" id="PS50089"/>
    </source>
</evidence>
<keyword evidence="3" id="KW-0479">Metal-binding</keyword>
<evidence type="ECO:0000256" key="2">
    <source>
        <dbReference type="ARBA" id="ARBA00012483"/>
    </source>
</evidence>
<dbReference type="EMBL" id="JAFEMO010000007">
    <property type="protein sequence ID" value="KAH7568300.1"/>
    <property type="molecule type" value="Genomic_DNA"/>
</dbReference>
<evidence type="ECO:0000256" key="6">
    <source>
        <dbReference type="PROSITE-ProRule" id="PRU00175"/>
    </source>
</evidence>